<sequence length="166" mass="17545">MSITERPLFGHVEIQRGADEFLADALSVSIRRGGARTGLGIKTDVGICTFDLLDAENPMAGGTFAPGQEIRVVSRDRAGELVELFTGRVVDVAAAYPMNKSTGKLRTVTRITAADAVKVHGETPRYGVTIAAGFETFEARISRLAGSALAPVTAPVEGAPREVYAL</sequence>
<organism evidence="1 2">
    <name type="scientific">Microbacterium phage BonaeVitae</name>
    <dbReference type="NCBI Taxonomy" id="2126925"/>
    <lineage>
        <taxon>Viruses</taxon>
        <taxon>Duplodnaviria</taxon>
        <taxon>Heunggongvirae</taxon>
        <taxon>Uroviricota</taxon>
        <taxon>Caudoviricetes</taxon>
        <taxon>Orlajensenviridae</taxon>
        <taxon>Pelczarvirinae</taxon>
        <taxon>Bonaevitaevirus</taxon>
        <taxon>Bonaevitaevirus bonaevitae</taxon>
    </lineage>
</organism>
<dbReference type="RefSeq" id="YP_009996799.1">
    <property type="nucleotide sequence ID" value="NC_052940.1"/>
</dbReference>
<evidence type="ECO:0000313" key="2">
    <source>
        <dbReference type="Proteomes" id="UP000244331"/>
    </source>
</evidence>
<dbReference type="EMBL" id="MH045556">
    <property type="protein sequence ID" value="AVR56163.1"/>
    <property type="molecule type" value="Genomic_DNA"/>
</dbReference>
<dbReference type="KEGG" id="vg:62648723"/>
<dbReference type="GeneID" id="62648723"/>
<name>A0A2R3ZZG3_9CAUD</name>
<protein>
    <submittedName>
        <fullName evidence="1">Minor tail protein</fullName>
    </submittedName>
</protein>
<keyword evidence="2" id="KW-1185">Reference proteome</keyword>
<evidence type="ECO:0000313" key="1">
    <source>
        <dbReference type="EMBL" id="AVR56163.1"/>
    </source>
</evidence>
<gene>
    <name evidence="1" type="primary">13</name>
    <name evidence="1" type="ORF">SEA_BONAEVITAE_13</name>
</gene>
<dbReference type="Proteomes" id="UP000244331">
    <property type="component" value="Segment"/>
</dbReference>
<reference evidence="1 2" key="1">
    <citation type="submission" date="2018-03" db="EMBL/GenBank/DDBJ databases">
        <authorList>
            <person name="Stanton A.-C.J."/>
            <person name="Heskett L."/>
            <person name="Lambert A."/>
            <person name="Linder D."/>
            <person name="Novinski D."/>
            <person name="Bricker J."/>
            <person name="Garlena R.A."/>
            <person name="Russell D.A."/>
            <person name="Pope W.H."/>
            <person name="Jacobs-Sera D."/>
            <person name="Hatfull G.F."/>
        </authorList>
    </citation>
    <scope>NUCLEOTIDE SEQUENCE [LARGE SCALE GENOMIC DNA]</scope>
</reference>
<accession>A0A2R3ZZG3</accession>
<proteinExistence type="predicted"/>